<gene>
    <name evidence="4" type="primary">acoC</name>
    <name evidence="4" type="ORF">CNECB9_3070009</name>
</gene>
<dbReference type="AlphaFoldDB" id="A0A1K0ITU7"/>
<evidence type="ECO:0000256" key="1">
    <source>
        <dbReference type="ARBA" id="ARBA00001938"/>
    </source>
</evidence>
<dbReference type="InterPro" id="IPR000073">
    <property type="entry name" value="AB_hydrolase_1"/>
</dbReference>
<comment type="cofactor">
    <cofactor evidence="1">
        <name>(R)-lipoate</name>
        <dbReference type="ChEBI" id="CHEBI:83088"/>
    </cofactor>
</comment>
<dbReference type="NCBIfam" id="NF011457">
    <property type="entry name" value="PRK14875.1"/>
    <property type="match status" value="1"/>
</dbReference>
<dbReference type="EMBL" id="FMSH01000232">
    <property type="protein sequence ID" value="SCU76403.1"/>
    <property type="molecule type" value="Genomic_DNA"/>
</dbReference>
<keyword evidence="4" id="KW-0808">Transferase</keyword>
<dbReference type="GO" id="GO:0004742">
    <property type="term" value="F:dihydrolipoyllysine-residue acetyltransferase activity"/>
    <property type="evidence" value="ECO:0007669"/>
    <property type="project" value="UniProtKB-EC"/>
</dbReference>
<dbReference type="PRINTS" id="PR00111">
    <property type="entry name" value="ABHYDROLASE"/>
</dbReference>
<dbReference type="RefSeq" id="WP_340525848.1">
    <property type="nucleotide sequence ID" value="NZ_FMSH01000232.1"/>
</dbReference>
<evidence type="ECO:0000256" key="2">
    <source>
        <dbReference type="ARBA" id="ARBA00022823"/>
    </source>
</evidence>
<dbReference type="Pfam" id="PF00561">
    <property type="entry name" value="Abhydrolase_1"/>
    <property type="match status" value="1"/>
</dbReference>
<protein>
    <submittedName>
        <fullName evidence="4">Dihydrolipoyllysine-residue acetyltransferase component of acetoin cleaving system</fullName>
        <ecNumber evidence="4">2.3.1.12</ecNumber>
    </submittedName>
</protein>
<dbReference type="PANTHER" id="PTHR43689:SF8">
    <property type="entry name" value="ALPHA_BETA-HYDROLASES SUPERFAMILY PROTEIN"/>
    <property type="match status" value="1"/>
</dbReference>
<dbReference type="CDD" id="cd06849">
    <property type="entry name" value="lipoyl_domain"/>
    <property type="match status" value="1"/>
</dbReference>
<evidence type="ECO:0000313" key="4">
    <source>
        <dbReference type="EMBL" id="SCU76403.1"/>
    </source>
</evidence>
<dbReference type="SUPFAM" id="SSF51230">
    <property type="entry name" value="Single hybrid motif"/>
    <property type="match status" value="1"/>
</dbReference>
<dbReference type="PANTHER" id="PTHR43689">
    <property type="entry name" value="HYDROLASE"/>
    <property type="match status" value="1"/>
</dbReference>
<dbReference type="InterPro" id="IPR029058">
    <property type="entry name" value="AB_hydrolase_fold"/>
</dbReference>
<dbReference type="Pfam" id="PF00364">
    <property type="entry name" value="Biotin_lipoyl"/>
    <property type="match status" value="1"/>
</dbReference>
<organism evidence="4">
    <name type="scientific">Cupriavidus necator</name>
    <name type="common">Alcaligenes eutrophus</name>
    <name type="synonym">Ralstonia eutropha</name>
    <dbReference type="NCBI Taxonomy" id="106590"/>
    <lineage>
        <taxon>Bacteria</taxon>
        <taxon>Pseudomonadati</taxon>
        <taxon>Pseudomonadota</taxon>
        <taxon>Betaproteobacteria</taxon>
        <taxon>Burkholderiales</taxon>
        <taxon>Burkholderiaceae</taxon>
        <taxon>Cupriavidus</taxon>
    </lineage>
</organism>
<dbReference type="EC" id="2.3.1.12" evidence="4"/>
<dbReference type="Gene3D" id="3.40.50.1820">
    <property type="entry name" value="alpha/beta hydrolase"/>
    <property type="match status" value="1"/>
</dbReference>
<dbReference type="PROSITE" id="PS00189">
    <property type="entry name" value="LIPOYL"/>
    <property type="match status" value="1"/>
</dbReference>
<name>A0A1K0ITU7_CUPNE</name>
<dbReference type="SUPFAM" id="SSF53474">
    <property type="entry name" value="alpha/beta-Hydrolases"/>
    <property type="match status" value="1"/>
</dbReference>
<accession>A0A1K0ITU7</accession>
<reference evidence="4" key="1">
    <citation type="submission" date="2016-09" db="EMBL/GenBank/DDBJ databases">
        <authorList>
            <person name="Capua I."/>
            <person name="De Benedictis P."/>
            <person name="Joannis T."/>
            <person name="Lombin L.H."/>
            <person name="Cattoli G."/>
        </authorList>
    </citation>
    <scope>NUCLEOTIDE SEQUENCE</scope>
    <source>
        <strain evidence="4">B9</strain>
    </source>
</reference>
<feature type="domain" description="Lipoyl-binding" evidence="3">
    <location>
        <begin position="9"/>
        <end position="84"/>
    </location>
</feature>
<proteinExistence type="predicted"/>
<keyword evidence="4" id="KW-0012">Acyltransferase</keyword>
<dbReference type="InterPro" id="IPR011053">
    <property type="entry name" value="Single_hybrid_motif"/>
</dbReference>
<dbReference type="Gene3D" id="2.40.50.100">
    <property type="match status" value="1"/>
</dbReference>
<sequence length="374" mass="39017">MATAISPTIIPIVMPKWGLSMKEGTVNAWLVDEGTEITVGLPILDVETDKIANAVEAPDAGTLRRKVAQAGDVLPVKALLGVLAPAEVSDAQIDDYVAAYETPADDAGEEDAAAAYQFADVDGIRVRYARKGGGAETVLFIHGFGGDLDNWLFNLDPLADAYTVVALDLPGHGQSSPRLAGTTLAQMAGFVARFMDETGIEAAHVVGHSMGGGVAAQLAVDAPQRVLSVALVSPAGFGDAVNSGYTDGFVNAQSRRELKPVVELLFADAGLVSRQMLDDLLRYKRLDGVSEALTALGQGLFGGGRQSEQPGQRLAGSGKRVLVVWGGQDQIIPAAHAEAAPPGAIVKVFADAGHMSQMEKANDFNALLKKHLAG</sequence>
<evidence type="ECO:0000259" key="3">
    <source>
        <dbReference type="PROSITE" id="PS50968"/>
    </source>
</evidence>
<dbReference type="InterPro" id="IPR000089">
    <property type="entry name" value="Biotin_lipoyl"/>
</dbReference>
<dbReference type="PROSITE" id="PS50968">
    <property type="entry name" value="BIOTINYL_LIPOYL"/>
    <property type="match status" value="1"/>
</dbReference>
<keyword evidence="2" id="KW-0450">Lipoyl</keyword>
<dbReference type="InterPro" id="IPR003016">
    <property type="entry name" value="2-oxoA_DH_lipoyl-BS"/>
</dbReference>